<dbReference type="PANTHER" id="PTHR10182:SF3">
    <property type="entry name" value="PROTEIN MO25"/>
    <property type="match status" value="1"/>
</dbReference>
<dbReference type="PANTHER" id="PTHR10182">
    <property type="entry name" value="CALCIUM-BINDING PROTEIN 39-RELATED"/>
    <property type="match status" value="1"/>
</dbReference>
<dbReference type="GO" id="GO:0035556">
    <property type="term" value="P:intracellular signal transduction"/>
    <property type="evidence" value="ECO:0007669"/>
    <property type="project" value="TreeGrafter"/>
</dbReference>
<sequence>MFLFGRTKTPQELVRTLKELLLQLEKGEKKYEKIAEDVTKCLSGIKNILYGTNDQDPQTEVIAQLAQEIYNSNLIRIMIDNIIRVDFEGKKDIASIFNNLLRRQIGNRSPTVDHIASRPEILSKLIHGYEVQDIALNCGMMLRECCRHEELTKLVLTSDQFYKFFDYVELSTFDIASDAFLTFR</sequence>
<dbReference type="Proteomes" id="UP000276133">
    <property type="component" value="Unassembled WGS sequence"/>
</dbReference>
<gene>
    <name evidence="2" type="ORF">BpHYR1_033818</name>
</gene>
<comment type="similarity">
    <text evidence="1">Belongs to the Mo25 family.</text>
</comment>
<dbReference type="Gene3D" id="1.25.10.10">
    <property type="entry name" value="Leucine-rich Repeat Variant"/>
    <property type="match status" value="1"/>
</dbReference>
<dbReference type="AlphaFoldDB" id="A0A3M7Q4B6"/>
<accession>A0A3M7Q4B6</accession>
<dbReference type="InterPro" id="IPR011989">
    <property type="entry name" value="ARM-like"/>
</dbReference>
<dbReference type="InterPro" id="IPR016024">
    <property type="entry name" value="ARM-type_fold"/>
</dbReference>
<dbReference type="EMBL" id="REGN01007436">
    <property type="protein sequence ID" value="RNA06306.1"/>
    <property type="molecule type" value="Genomic_DNA"/>
</dbReference>
<organism evidence="2 3">
    <name type="scientific">Brachionus plicatilis</name>
    <name type="common">Marine rotifer</name>
    <name type="synonym">Brachionus muelleri</name>
    <dbReference type="NCBI Taxonomy" id="10195"/>
    <lineage>
        <taxon>Eukaryota</taxon>
        <taxon>Metazoa</taxon>
        <taxon>Spiralia</taxon>
        <taxon>Gnathifera</taxon>
        <taxon>Rotifera</taxon>
        <taxon>Eurotatoria</taxon>
        <taxon>Monogononta</taxon>
        <taxon>Pseudotrocha</taxon>
        <taxon>Ploima</taxon>
        <taxon>Brachionidae</taxon>
        <taxon>Brachionus</taxon>
    </lineage>
</organism>
<evidence type="ECO:0000313" key="2">
    <source>
        <dbReference type="EMBL" id="RNA06306.1"/>
    </source>
</evidence>
<keyword evidence="3" id="KW-1185">Reference proteome</keyword>
<evidence type="ECO:0000313" key="3">
    <source>
        <dbReference type="Proteomes" id="UP000276133"/>
    </source>
</evidence>
<evidence type="ECO:0000256" key="1">
    <source>
        <dbReference type="ARBA" id="ARBA00011012"/>
    </source>
</evidence>
<name>A0A3M7Q4B6_BRAPC</name>
<dbReference type="OrthoDB" id="609103at2759"/>
<reference evidence="2 3" key="1">
    <citation type="journal article" date="2018" name="Sci. Rep.">
        <title>Genomic signatures of local adaptation to the degree of environmental predictability in rotifers.</title>
        <authorList>
            <person name="Franch-Gras L."/>
            <person name="Hahn C."/>
            <person name="Garcia-Roger E.M."/>
            <person name="Carmona M.J."/>
            <person name="Serra M."/>
            <person name="Gomez A."/>
        </authorList>
    </citation>
    <scope>NUCLEOTIDE SEQUENCE [LARGE SCALE GENOMIC DNA]</scope>
    <source>
        <strain evidence="2">HYR1</strain>
    </source>
</reference>
<protein>
    <submittedName>
        <fullName evidence="2">Calcium-binding 39-like</fullName>
    </submittedName>
</protein>
<dbReference type="InterPro" id="IPR013878">
    <property type="entry name" value="Mo25"/>
</dbReference>
<dbReference type="GO" id="GO:0043539">
    <property type="term" value="F:protein serine/threonine kinase activator activity"/>
    <property type="evidence" value="ECO:0007669"/>
    <property type="project" value="TreeGrafter"/>
</dbReference>
<proteinExistence type="inferred from homology"/>
<comment type="caution">
    <text evidence="2">The sequence shown here is derived from an EMBL/GenBank/DDBJ whole genome shotgun (WGS) entry which is preliminary data.</text>
</comment>
<dbReference type="Pfam" id="PF08569">
    <property type="entry name" value="Mo25"/>
    <property type="match status" value="1"/>
</dbReference>
<dbReference type="STRING" id="10195.A0A3M7Q4B6"/>
<dbReference type="SUPFAM" id="SSF48371">
    <property type="entry name" value="ARM repeat"/>
    <property type="match status" value="1"/>
</dbReference>